<dbReference type="VEuPathDB" id="PlasmoDB:PVPAM_100006400"/>
<reference evidence="2 3" key="1">
    <citation type="submission" date="2016-07" db="EMBL/GenBank/DDBJ databases">
        <authorList>
            <consortium name="Pathogen Informatics"/>
        </authorList>
    </citation>
    <scope>NUCLEOTIDE SEQUENCE [LARGE SCALE GENOMIC DNA]</scope>
</reference>
<evidence type="ECO:0000313" key="2">
    <source>
        <dbReference type="EMBL" id="SCO73003.1"/>
    </source>
</evidence>
<protein>
    <submittedName>
        <fullName evidence="2">VIR protein</fullName>
    </submittedName>
</protein>
<dbReference type="VEuPathDB" id="PlasmoDB:PVW1_100022700"/>
<feature type="coiled-coil region" evidence="1">
    <location>
        <begin position="377"/>
        <end position="404"/>
    </location>
</feature>
<evidence type="ECO:0000256" key="1">
    <source>
        <dbReference type="SAM" id="Coils"/>
    </source>
</evidence>
<dbReference type="EMBL" id="LT615265">
    <property type="protein sequence ID" value="SCO73003.1"/>
    <property type="molecule type" value="Genomic_DNA"/>
</dbReference>
<dbReference type="AlphaFoldDB" id="A0A1G4HDM6"/>
<accession>A0A1G4HDM6</accession>
<sequence>MAGGESGKVKSTKDDDNIKADLLYKFYFQFNNSYNHKHNELHNREYLSNLSTEGQARDLYKKFIQNIIWLLKKDNNQFNKIDNGEHTEKRCIYLKYWFYDQILKKNINNSEIEKLNEDWVSKKNLLTSDKKISCEFYKLNLEQIKEIKKLYHFFIIYNIYKNNDIYPSAYCQYLKELSDIITKNTTRCESHSNDAYCNEYNTYIKPYIKKDILPLPEDKCEKPTSSISTQDVDEKTEKSESKYAIYFDLEKKGKNICSSYKDNDFNKFSVTCQDLSSGTVEYKDNIKKICEYIITTFCRLPERSKNSNIRDNYIKFLNFWFNRELKKIITDKNDRSSVYNHFNTLCSKENDLKELSDKIKEIDEEQYDKWHILYDLYDNYNNIINKYTKKSKDLKNKCTQYSKKIVELFSEVIELNNKKNDDEFNNALKEFSILYNKSKHEIHKYKKIELLELQKLTFAMDSEAAVDNKVASLCKSLKDSDTTRSALISNNANNNKDAKICAKIVSNLKKLSTIKNVGDTHADRCSNLTYWTYDIIMNELNSNTKKFIESNISRQLTDIIFRLNKELKKNENCIYYIEGNFSQWREEKDLHDYFENNKTFIQKISDNAKNAKYCEYIDYISNLYKKYMNKCCTCYSRPEYVCEEHCPKFFKCNREFFPIHLLHKLECKDDVSLQKEKENYESLIIDLDFTPNSLMLNEKKSKKKQNNYHNNGSNRKELLEHEKKTINANANKKRLRIAYHSA</sequence>
<name>A0A1G4HDM6_PLAVI</name>
<dbReference type="Proteomes" id="UP000305196">
    <property type="component" value="Chromosome 10"/>
</dbReference>
<dbReference type="VEuPathDB" id="PlasmoDB:PVP01_1000200"/>
<dbReference type="InterPro" id="IPR008780">
    <property type="entry name" value="Plasmodium_Vir"/>
</dbReference>
<keyword evidence="1" id="KW-0175">Coiled coil</keyword>
<evidence type="ECO:0000313" key="3">
    <source>
        <dbReference type="Proteomes" id="UP000305196"/>
    </source>
</evidence>
<organism evidence="2 3">
    <name type="scientific">Plasmodium vivax</name>
    <name type="common">malaria parasite P. vivax</name>
    <dbReference type="NCBI Taxonomy" id="5855"/>
    <lineage>
        <taxon>Eukaryota</taxon>
        <taxon>Sar</taxon>
        <taxon>Alveolata</taxon>
        <taxon>Apicomplexa</taxon>
        <taxon>Aconoidasida</taxon>
        <taxon>Haemosporida</taxon>
        <taxon>Plasmodiidae</taxon>
        <taxon>Plasmodium</taxon>
        <taxon>Plasmodium (Plasmodium)</taxon>
    </lineage>
</organism>
<dbReference type="Pfam" id="PF05795">
    <property type="entry name" value="Plasmodium_Vir"/>
    <property type="match status" value="3"/>
</dbReference>
<proteinExistence type="predicted"/>
<dbReference type="VEuPathDB" id="PlasmoDB:PVX_107755"/>
<gene>
    <name evidence="2" type="ORF">PVC01_100007400</name>
</gene>